<dbReference type="Proteomes" id="UP000824890">
    <property type="component" value="Unassembled WGS sequence"/>
</dbReference>
<name>A0ABQ7XEV1_BRANA</name>
<reference evidence="1 2" key="1">
    <citation type="submission" date="2021-05" db="EMBL/GenBank/DDBJ databases">
        <title>Genome Assembly of Synthetic Allotetraploid Brassica napus Reveals Homoeologous Exchanges between Subgenomes.</title>
        <authorList>
            <person name="Davis J.T."/>
        </authorList>
    </citation>
    <scope>NUCLEOTIDE SEQUENCE [LARGE SCALE GENOMIC DNA]</scope>
    <source>
        <strain evidence="2">cv. Da-Ae</strain>
        <tissue evidence="1">Seedling</tissue>
    </source>
</reference>
<gene>
    <name evidence="1" type="ORF">HID58_069200</name>
</gene>
<comment type="caution">
    <text evidence="1">The sequence shown here is derived from an EMBL/GenBank/DDBJ whole genome shotgun (WGS) entry which is preliminary data.</text>
</comment>
<protein>
    <submittedName>
        <fullName evidence="1">Uncharacterized protein</fullName>
    </submittedName>
</protein>
<keyword evidence="2" id="KW-1185">Reference proteome</keyword>
<organism evidence="1 2">
    <name type="scientific">Brassica napus</name>
    <name type="common">Rape</name>
    <dbReference type="NCBI Taxonomy" id="3708"/>
    <lineage>
        <taxon>Eukaryota</taxon>
        <taxon>Viridiplantae</taxon>
        <taxon>Streptophyta</taxon>
        <taxon>Embryophyta</taxon>
        <taxon>Tracheophyta</taxon>
        <taxon>Spermatophyta</taxon>
        <taxon>Magnoliopsida</taxon>
        <taxon>eudicotyledons</taxon>
        <taxon>Gunneridae</taxon>
        <taxon>Pentapetalae</taxon>
        <taxon>rosids</taxon>
        <taxon>malvids</taxon>
        <taxon>Brassicales</taxon>
        <taxon>Brassicaceae</taxon>
        <taxon>Brassiceae</taxon>
        <taxon>Brassica</taxon>
    </lineage>
</organism>
<accession>A0ABQ7XEV1</accession>
<sequence>MYIRSKYETFNELEPKLDRGDGISGDGESNVGNMVIGFLLTGDYSEEQALKGISQLTLC</sequence>
<evidence type="ECO:0000313" key="2">
    <source>
        <dbReference type="Proteomes" id="UP000824890"/>
    </source>
</evidence>
<evidence type="ECO:0000313" key="1">
    <source>
        <dbReference type="EMBL" id="KAH0854483.1"/>
    </source>
</evidence>
<dbReference type="EMBL" id="JAGKQM010000400">
    <property type="protein sequence ID" value="KAH0854483.1"/>
    <property type="molecule type" value="Genomic_DNA"/>
</dbReference>
<proteinExistence type="predicted"/>